<evidence type="ECO:0000256" key="1">
    <source>
        <dbReference type="SAM" id="MobiDB-lite"/>
    </source>
</evidence>
<keyword evidence="3" id="KW-1185">Reference proteome</keyword>
<dbReference type="PANTHER" id="PTHR36410:SF1">
    <property type="entry name" value="EXPRESSED PROTEIN"/>
    <property type="match status" value="1"/>
</dbReference>
<dbReference type="AlphaFoldDB" id="A0A5A7Q528"/>
<dbReference type="OrthoDB" id="1702799at2759"/>
<accession>A0A5A7Q528</accession>
<name>A0A5A7Q528_STRAF</name>
<protein>
    <submittedName>
        <fullName evidence="2">Uncharacterized protein</fullName>
    </submittedName>
</protein>
<feature type="compositionally biased region" description="Basic and acidic residues" evidence="1">
    <location>
        <begin position="112"/>
        <end position="121"/>
    </location>
</feature>
<reference evidence="3" key="1">
    <citation type="journal article" date="2019" name="Curr. Biol.">
        <title>Genome Sequence of Striga asiatica Provides Insight into the Evolution of Plant Parasitism.</title>
        <authorList>
            <person name="Yoshida S."/>
            <person name="Kim S."/>
            <person name="Wafula E.K."/>
            <person name="Tanskanen J."/>
            <person name="Kim Y.M."/>
            <person name="Honaas L."/>
            <person name="Yang Z."/>
            <person name="Spallek T."/>
            <person name="Conn C.E."/>
            <person name="Ichihashi Y."/>
            <person name="Cheong K."/>
            <person name="Cui S."/>
            <person name="Der J.P."/>
            <person name="Gundlach H."/>
            <person name="Jiao Y."/>
            <person name="Hori C."/>
            <person name="Ishida J.K."/>
            <person name="Kasahara H."/>
            <person name="Kiba T."/>
            <person name="Kim M.S."/>
            <person name="Koo N."/>
            <person name="Laohavisit A."/>
            <person name="Lee Y.H."/>
            <person name="Lumba S."/>
            <person name="McCourt P."/>
            <person name="Mortimer J.C."/>
            <person name="Mutuku J.M."/>
            <person name="Nomura T."/>
            <person name="Sasaki-Sekimoto Y."/>
            <person name="Seto Y."/>
            <person name="Wang Y."/>
            <person name="Wakatake T."/>
            <person name="Sakakibara H."/>
            <person name="Demura T."/>
            <person name="Yamaguchi S."/>
            <person name="Yoneyama K."/>
            <person name="Manabe R.I."/>
            <person name="Nelson D.C."/>
            <person name="Schulman A.H."/>
            <person name="Timko M.P."/>
            <person name="dePamphilis C.W."/>
            <person name="Choi D."/>
            <person name="Shirasu K."/>
        </authorList>
    </citation>
    <scope>NUCLEOTIDE SEQUENCE [LARGE SCALE GENOMIC DNA]</scope>
    <source>
        <strain evidence="3">cv. UVA1</strain>
    </source>
</reference>
<feature type="region of interest" description="Disordered" evidence="1">
    <location>
        <begin position="30"/>
        <end position="145"/>
    </location>
</feature>
<dbReference type="Proteomes" id="UP000325081">
    <property type="component" value="Unassembled WGS sequence"/>
</dbReference>
<gene>
    <name evidence="2" type="ORF">STAS_16673</name>
</gene>
<feature type="compositionally biased region" description="Basic and acidic residues" evidence="1">
    <location>
        <begin position="57"/>
        <end position="72"/>
    </location>
</feature>
<organism evidence="2 3">
    <name type="scientific">Striga asiatica</name>
    <name type="common">Asiatic witchweed</name>
    <name type="synonym">Buchnera asiatica</name>
    <dbReference type="NCBI Taxonomy" id="4170"/>
    <lineage>
        <taxon>Eukaryota</taxon>
        <taxon>Viridiplantae</taxon>
        <taxon>Streptophyta</taxon>
        <taxon>Embryophyta</taxon>
        <taxon>Tracheophyta</taxon>
        <taxon>Spermatophyta</taxon>
        <taxon>Magnoliopsida</taxon>
        <taxon>eudicotyledons</taxon>
        <taxon>Gunneridae</taxon>
        <taxon>Pentapetalae</taxon>
        <taxon>asterids</taxon>
        <taxon>lamiids</taxon>
        <taxon>Lamiales</taxon>
        <taxon>Orobanchaceae</taxon>
        <taxon>Buchnereae</taxon>
        <taxon>Striga</taxon>
    </lineage>
</organism>
<proteinExistence type="predicted"/>
<comment type="caution">
    <text evidence="2">The sequence shown here is derived from an EMBL/GenBank/DDBJ whole genome shotgun (WGS) entry which is preliminary data.</text>
</comment>
<evidence type="ECO:0000313" key="3">
    <source>
        <dbReference type="Proteomes" id="UP000325081"/>
    </source>
</evidence>
<feature type="compositionally biased region" description="Polar residues" evidence="1">
    <location>
        <begin position="73"/>
        <end position="83"/>
    </location>
</feature>
<evidence type="ECO:0000313" key="2">
    <source>
        <dbReference type="EMBL" id="GER40028.1"/>
    </source>
</evidence>
<dbReference type="EMBL" id="BKCP01005805">
    <property type="protein sequence ID" value="GER40028.1"/>
    <property type="molecule type" value="Genomic_DNA"/>
</dbReference>
<sequence length="145" mass="16185">MINALRLKRTQQPISVFSYSQLPNHIITRKPSSLRFVQSVSRPGSEPNKTDSSNEMDQEKGPAKEMDQKKSPETSNTSDTMSSMGEAYATRSDEEGFGGIYGGNQYLDKDDDEKNVHGKDTEFDESQGSEVKEKEKARNQSKIAS</sequence>
<dbReference type="PANTHER" id="PTHR36410">
    <property type="entry name" value="EXPRESSED PROTEIN"/>
    <property type="match status" value="1"/>
</dbReference>